<accession>A0A3Q1EMI9</accession>
<evidence type="ECO:0000313" key="3">
    <source>
        <dbReference type="Proteomes" id="UP000257200"/>
    </source>
</evidence>
<dbReference type="PANTHER" id="PTHR15332:SF175">
    <property type="entry name" value="PROPROTEIN CONVERTASE SUBTILISIN_KEXIN TYPE 5-LIKE"/>
    <property type="match status" value="1"/>
</dbReference>
<feature type="chain" id="PRO_5018735446" description="Growth factor receptor domain-containing protein" evidence="1">
    <location>
        <begin position="27"/>
        <end position="265"/>
    </location>
</feature>
<dbReference type="SUPFAM" id="SSF57184">
    <property type="entry name" value="Growth factor receptor domain"/>
    <property type="match status" value="2"/>
</dbReference>
<feature type="signal peptide" evidence="1">
    <location>
        <begin position="1"/>
        <end position="26"/>
    </location>
</feature>
<evidence type="ECO:0000313" key="2">
    <source>
        <dbReference type="Ensembl" id="ENSAPOP00000004652.1"/>
    </source>
</evidence>
<evidence type="ECO:0000256" key="1">
    <source>
        <dbReference type="SAM" id="SignalP"/>
    </source>
</evidence>
<dbReference type="SMART" id="SM00261">
    <property type="entry name" value="FU"/>
    <property type="match status" value="4"/>
</dbReference>
<sequence length="265" mass="28961">MSLTPLLCIILECSFLYLMLNGVCRASCPLGFYEDMEEGRCGQCHPTCGSCSGPLADDCETCSTFSPKLYKGACTRDCPAGTYYETAATEFRLVGLFAECHQTCMSCNGPDVKQCTQCQKGLVLDPNTLMCGVTGDTACPPRTYLHDDQFTCIGCHRMCYSCEGPGHDECQTCAVPKYLHSDECPAGTYATRQEADGKELGFCFPCDHVCSTCTGASNRDCLTCSPGYLRLLQLCVTHCPTGYKAPSQPQKCVLCIDTLYLLMFW</sequence>
<dbReference type="InParanoid" id="A0A3Q1EMI9"/>
<dbReference type="AlphaFoldDB" id="A0A3Q1EMI9"/>
<proteinExistence type="predicted"/>
<protein>
    <recommendedName>
        <fullName evidence="4">Growth factor receptor domain-containing protein</fullName>
    </recommendedName>
</protein>
<dbReference type="Ensembl" id="ENSAPOT00000009675.1">
    <property type="protein sequence ID" value="ENSAPOP00000004652.1"/>
    <property type="gene ID" value="ENSAPOG00000006253.1"/>
</dbReference>
<evidence type="ECO:0008006" key="4">
    <source>
        <dbReference type="Google" id="ProtNLM"/>
    </source>
</evidence>
<reference evidence="2" key="2">
    <citation type="submission" date="2025-09" db="UniProtKB">
        <authorList>
            <consortium name="Ensembl"/>
        </authorList>
    </citation>
    <scope>IDENTIFICATION</scope>
</reference>
<reference evidence="2" key="1">
    <citation type="submission" date="2025-08" db="UniProtKB">
        <authorList>
            <consortium name="Ensembl"/>
        </authorList>
    </citation>
    <scope>IDENTIFICATION</scope>
</reference>
<organism evidence="2 3">
    <name type="scientific">Acanthochromis polyacanthus</name>
    <name type="common">spiny chromis</name>
    <dbReference type="NCBI Taxonomy" id="80966"/>
    <lineage>
        <taxon>Eukaryota</taxon>
        <taxon>Metazoa</taxon>
        <taxon>Chordata</taxon>
        <taxon>Craniata</taxon>
        <taxon>Vertebrata</taxon>
        <taxon>Euteleostomi</taxon>
        <taxon>Actinopterygii</taxon>
        <taxon>Neopterygii</taxon>
        <taxon>Teleostei</taxon>
        <taxon>Neoteleostei</taxon>
        <taxon>Acanthomorphata</taxon>
        <taxon>Ovalentaria</taxon>
        <taxon>Pomacentridae</taxon>
        <taxon>Acanthochromis</taxon>
    </lineage>
</organism>
<dbReference type="STRING" id="80966.ENSAPOP00000004652"/>
<dbReference type="InterPro" id="IPR009030">
    <property type="entry name" value="Growth_fac_rcpt_cys_sf"/>
</dbReference>
<dbReference type="PANTHER" id="PTHR15332">
    <property type="entry name" value="PROPROTEIN CONVERTASE SUBTILISIN_KEXIN TYPE 5-LIKE"/>
    <property type="match status" value="1"/>
</dbReference>
<name>A0A3Q1EMI9_9TELE</name>
<keyword evidence="3" id="KW-1185">Reference proteome</keyword>
<dbReference type="Proteomes" id="UP000257200">
    <property type="component" value="Unplaced"/>
</dbReference>
<keyword evidence="1" id="KW-0732">Signal</keyword>
<dbReference type="Gene3D" id="2.10.220.10">
    <property type="entry name" value="Hormone Receptor, Insulin-like Growth Factor Receptor 1, Chain A, domain 2"/>
    <property type="match status" value="4"/>
</dbReference>
<dbReference type="InterPro" id="IPR006212">
    <property type="entry name" value="Furin_repeat"/>
</dbReference>
<dbReference type="CDD" id="cd00064">
    <property type="entry name" value="FU"/>
    <property type="match status" value="2"/>
</dbReference>
<dbReference type="GeneTree" id="ENSGT00940000176240"/>